<keyword evidence="3" id="KW-0378">Hydrolase</keyword>
<sequence length="481" mass="52030">MVSTYTPDQSLVHKAEALNSHWQPQLEFLLARGRTAGADLVEVYLEQIDHLSVLAEQDTITSVNPSFGRGAGIRVFLGKQDGFVSTNDLSDAGLKHALEQALSMLGLEVNEAVHSSFDGLPNLRDFAIDKAHWLNQCPELYEASDRLLNGTQLLDQHGTHLQVRRGSYARDWQEVLVAASDGTFGRDIRLHQSIGLNVLATDGEHRSSIGRRYGTSGRPDDLRNWDSETSAKEVCESAGTMLYADYVDAGQMPAVLANRFGGVIFHEACGHLLETTQIERGTTPFSDKLNQSIAHEAVTAIDEGITDGAFGSLSMDDEGMESQRTVLIENGVLKQFISDRAGELRTGHQRTGSGRRQAHTFAAASRMRNTYIAAGQHSPEQLIASIDRGLYCKSMGGGSVGPTGQFNFAVEEGYLIEKGKLGKPVKGATLIGEAKDVMPRISMCAKDLELAAGFCGSISGNIFVTVGQPHIKVDSITVGGR</sequence>
<feature type="domain" description="Metalloprotease TldD/E N-terminal" evidence="5">
    <location>
        <begin position="41"/>
        <end position="104"/>
    </location>
</feature>
<dbReference type="SUPFAM" id="SSF111283">
    <property type="entry name" value="Putative modulator of DNA gyrase, PmbA/TldD"/>
    <property type="match status" value="1"/>
</dbReference>
<dbReference type="InterPro" id="IPR051463">
    <property type="entry name" value="Peptidase_U62_metallo"/>
</dbReference>
<proteinExistence type="inferred from homology"/>
<dbReference type="Pfam" id="PF19290">
    <property type="entry name" value="PmbA_TldD_2nd"/>
    <property type="match status" value="1"/>
</dbReference>
<dbReference type="Proteomes" id="UP000002274">
    <property type="component" value="Chromosome"/>
</dbReference>
<dbReference type="GO" id="GO:0006508">
    <property type="term" value="P:proteolysis"/>
    <property type="evidence" value="ECO:0007669"/>
    <property type="project" value="UniProtKB-KW"/>
</dbReference>
<dbReference type="STRING" id="59922.P9303_14421"/>
<evidence type="ECO:0000259" key="7">
    <source>
        <dbReference type="Pfam" id="PF19290"/>
    </source>
</evidence>
<dbReference type="InterPro" id="IPR036059">
    <property type="entry name" value="TldD/PmbA_sf"/>
</dbReference>
<evidence type="ECO:0000256" key="3">
    <source>
        <dbReference type="ARBA" id="ARBA00022801"/>
    </source>
</evidence>
<evidence type="ECO:0000259" key="6">
    <source>
        <dbReference type="Pfam" id="PF19289"/>
    </source>
</evidence>
<dbReference type="InterPro" id="IPR035068">
    <property type="entry name" value="TldD/PmbA_N"/>
</dbReference>
<dbReference type="BioCyc" id="PMAR59922:G1G80-1246-MONOMER"/>
<keyword evidence="4" id="KW-0482">Metalloprotease</keyword>
<reference evidence="8 9" key="1">
    <citation type="journal article" date="2007" name="PLoS Genet.">
        <title>Patterns and implications of gene gain and loss in the evolution of Prochlorococcus.</title>
        <authorList>
            <person name="Kettler G.C."/>
            <person name="Martiny A.C."/>
            <person name="Huang K."/>
            <person name="Zucker J."/>
            <person name="Coleman M.L."/>
            <person name="Rodrigue S."/>
            <person name="Chen F."/>
            <person name="Lapidus A."/>
            <person name="Ferriera S."/>
            <person name="Johnson J."/>
            <person name="Steglich C."/>
            <person name="Church G.M."/>
            <person name="Richardson P."/>
            <person name="Chisholm S.W."/>
        </authorList>
    </citation>
    <scope>NUCLEOTIDE SEQUENCE [LARGE SCALE GENOMIC DNA]</scope>
    <source>
        <strain evidence="8 9">MIT 9303</strain>
    </source>
</reference>
<keyword evidence="2" id="KW-0645">Protease</keyword>
<dbReference type="InterPro" id="IPR002510">
    <property type="entry name" value="Metalloprtase-TldD/E_N"/>
</dbReference>
<dbReference type="Gene3D" id="3.30.2290.10">
    <property type="entry name" value="PmbA/TldD superfamily"/>
    <property type="match status" value="1"/>
</dbReference>
<name>A2C9M8_PROM3</name>
<evidence type="ECO:0000256" key="4">
    <source>
        <dbReference type="ARBA" id="ARBA00023049"/>
    </source>
</evidence>
<gene>
    <name evidence="8" type="primary">tldD</name>
    <name evidence="8" type="ordered locus">P9303_14421</name>
</gene>
<dbReference type="HOGENOM" id="CLU_026425_1_0_3"/>
<dbReference type="RefSeq" id="WP_011826085.1">
    <property type="nucleotide sequence ID" value="NC_008820.1"/>
</dbReference>
<dbReference type="KEGG" id="pmf:P9303_14421"/>
<dbReference type="InterPro" id="IPR045570">
    <property type="entry name" value="Metalloprtase-TldD/E_cen_dom"/>
</dbReference>
<dbReference type="Pfam" id="PF19289">
    <property type="entry name" value="PmbA_TldD_3rd"/>
    <property type="match status" value="1"/>
</dbReference>
<dbReference type="EMBL" id="CP000554">
    <property type="protein sequence ID" value="ABM78188.1"/>
    <property type="molecule type" value="Genomic_DNA"/>
</dbReference>
<evidence type="ECO:0000259" key="5">
    <source>
        <dbReference type="Pfam" id="PF01523"/>
    </source>
</evidence>
<evidence type="ECO:0000256" key="1">
    <source>
        <dbReference type="ARBA" id="ARBA00005836"/>
    </source>
</evidence>
<dbReference type="GO" id="GO:0008237">
    <property type="term" value="F:metallopeptidase activity"/>
    <property type="evidence" value="ECO:0007669"/>
    <property type="project" value="UniProtKB-KW"/>
</dbReference>
<evidence type="ECO:0000256" key="2">
    <source>
        <dbReference type="ARBA" id="ARBA00022670"/>
    </source>
</evidence>
<dbReference type="Pfam" id="PF01523">
    <property type="entry name" value="PmbA_TldD_1st"/>
    <property type="match status" value="1"/>
</dbReference>
<accession>A2C9M8</accession>
<feature type="domain" description="Metalloprotease TldD/E C-terminal" evidence="6">
    <location>
        <begin position="250"/>
        <end position="480"/>
    </location>
</feature>
<dbReference type="PANTHER" id="PTHR30624">
    <property type="entry name" value="UNCHARACTERIZED PROTEIN TLDD AND PMBA"/>
    <property type="match status" value="1"/>
</dbReference>
<dbReference type="InterPro" id="IPR045569">
    <property type="entry name" value="Metalloprtase-TldD/E_C"/>
</dbReference>
<evidence type="ECO:0000313" key="9">
    <source>
        <dbReference type="Proteomes" id="UP000002274"/>
    </source>
</evidence>
<feature type="domain" description="Metalloprotease TldD/E central" evidence="7">
    <location>
        <begin position="161"/>
        <end position="242"/>
    </location>
</feature>
<dbReference type="GO" id="GO:0005829">
    <property type="term" value="C:cytosol"/>
    <property type="evidence" value="ECO:0007669"/>
    <property type="project" value="TreeGrafter"/>
</dbReference>
<evidence type="ECO:0000313" key="8">
    <source>
        <dbReference type="EMBL" id="ABM78188.1"/>
    </source>
</evidence>
<protein>
    <submittedName>
        <fullName evidence="8">Putative modulator of DNA gyrase TldD</fullName>
    </submittedName>
</protein>
<dbReference type="AlphaFoldDB" id="A2C9M8"/>
<comment type="similarity">
    <text evidence="1">Belongs to the peptidase U62 family.</text>
</comment>
<organism evidence="8 9">
    <name type="scientific">Prochlorococcus marinus (strain MIT 9303)</name>
    <dbReference type="NCBI Taxonomy" id="59922"/>
    <lineage>
        <taxon>Bacteria</taxon>
        <taxon>Bacillati</taxon>
        <taxon>Cyanobacteriota</taxon>
        <taxon>Cyanophyceae</taxon>
        <taxon>Synechococcales</taxon>
        <taxon>Prochlorococcaceae</taxon>
        <taxon>Prochlorococcus</taxon>
    </lineage>
</organism>
<dbReference type="PANTHER" id="PTHR30624:SF4">
    <property type="entry name" value="METALLOPROTEASE TLDD"/>
    <property type="match status" value="1"/>
</dbReference>